<dbReference type="InterPro" id="IPR002104">
    <property type="entry name" value="Integrase_catalytic"/>
</dbReference>
<keyword evidence="2" id="KW-0229">DNA integration</keyword>
<feature type="domain" description="Tyr recombinase" evidence="5">
    <location>
        <begin position="167"/>
        <end position="367"/>
    </location>
</feature>
<dbReference type="PANTHER" id="PTHR30629">
    <property type="entry name" value="PROPHAGE INTEGRASE"/>
    <property type="match status" value="1"/>
</dbReference>
<evidence type="ECO:0000259" key="5">
    <source>
        <dbReference type="PROSITE" id="PS51898"/>
    </source>
</evidence>
<dbReference type="CDD" id="cd01189">
    <property type="entry name" value="INT_ICEBs1_C_like"/>
    <property type="match status" value="1"/>
</dbReference>
<sequence length="378" mass="43577">MASYRKLKSGWQYRITYKDNNGKPKERSKAGFKTKAEAKINAEKVEKQLNKQLRNQTLLDPETSFYGYFCNWYEVYKEPHISEITQMVYSVTKNIINKHFGNQQLTFLSTDQYQKFINQYGKNHSIETVKRHHNHMKACLDHAYHSGHTLTDITYKVKLVGKAGKQEDMKYLNQSEAKDLTRDLLEGYNGSQTSRAMILFALSTGCRLGEVMALTEDCIDRENMLIHVKRSWDYKKNHTFVPTKTNSSERKIAIDTKTIAIVDKHINYYKKLALKTGQRNVRNLVFTGKDFLPISSTGANKALKRACERIHAQTITFHGLRHTHASMMLLNGSDIFFVSKRLGHSSTLVTAEVYAHVLKEMEDKGNEQVNALANEMYQ</sequence>
<dbReference type="Pfam" id="PF00589">
    <property type="entry name" value="Phage_integrase"/>
    <property type="match status" value="1"/>
</dbReference>
<evidence type="ECO:0000313" key="6">
    <source>
        <dbReference type="EMBL" id="SFH62353.1"/>
    </source>
</evidence>
<keyword evidence="4" id="KW-0233">DNA recombination</keyword>
<dbReference type="Gene3D" id="1.10.443.10">
    <property type="entry name" value="Intergrase catalytic core"/>
    <property type="match status" value="1"/>
</dbReference>
<dbReference type="InterPro" id="IPR013762">
    <property type="entry name" value="Integrase-like_cat_sf"/>
</dbReference>
<dbReference type="GO" id="GO:0015074">
    <property type="term" value="P:DNA integration"/>
    <property type="evidence" value="ECO:0007669"/>
    <property type="project" value="UniProtKB-KW"/>
</dbReference>
<dbReference type="EMBL" id="FOQE01000007">
    <property type="protein sequence ID" value="SFH62353.1"/>
    <property type="molecule type" value="Genomic_DNA"/>
</dbReference>
<dbReference type="GO" id="GO:0003677">
    <property type="term" value="F:DNA binding"/>
    <property type="evidence" value="ECO:0007669"/>
    <property type="project" value="UniProtKB-KW"/>
</dbReference>
<dbReference type="SUPFAM" id="SSF56349">
    <property type="entry name" value="DNA breaking-rejoining enzymes"/>
    <property type="match status" value="1"/>
</dbReference>
<evidence type="ECO:0000256" key="3">
    <source>
        <dbReference type="ARBA" id="ARBA00023125"/>
    </source>
</evidence>
<dbReference type="GO" id="GO:0006310">
    <property type="term" value="P:DNA recombination"/>
    <property type="evidence" value="ECO:0007669"/>
    <property type="project" value="UniProtKB-KW"/>
</dbReference>
<gene>
    <name evidence="6" type="ORF">SAMN04489868_10719</name>
</gene>
<evidence type="ECO:0000256" key="1">
    <source>
        <dbReference type="ARBA" id="ARBA00008857"/>
    </source>
</evidence>
<keyword evidence="3 6" id="KW-0238">DNA-binding</keyword>
<name>A0A1I3BJB4_9LACT</name>
<evidence type="ECO:0000313" key="7">
    <source>
        <dbReference type="Proteomes" id="UP000198668"/>
    </source>
</evidence>
<dbReference type="PANTHER" id="PTHR30629:SF2">
    <property type="entry name" value="PROPHAGE INTEGRASE INTS-RELATED"/>
    <property type="match status" value="1"/>
</dbReference>
<proteinExistence type="inferred from homology"/>
<reference evidence="6 7" key="1">
    <citation type="submission" date="2016-10" db="EMBL/GenBank/DDBJ databases">
        <authorList>
            <person name="de Groot N.N."/>
        </authorList>
    </citation>
    <scope>NUCLEOTIDE SEQUENCE [LARGE SCALE GENOMIC DNA]</scope>
    <source>
        <strain evidence="6 7">DSM 27630</strain>
    </source>
</reference>
<comment type="similarity">
    <text evidence="1">Belongs to the 'phage' integrase family.</text>
</comment>
<dbReference type="Pfam" id="PF14657">
    <property type="entry name" value="Arm-DNA-bind_4"/>
    <property type="match status" value="1"/>
</dbReference>
<evidence type="ECO:0000256" key="2">
    <source>
        <dbReference type="ARBA" id="ARBA00022908"/>
    </source>
</evidence>
<dbReference type="InterPro" id="IPR010998">
    <property type="entry name" value="Integrase_recombinase_N"/>
</dbReference>
<dbReference type="InterPro" id="IPR011010">
    <property type="entry name" value="DNA_brk_join_enz"/>
</dbReference>
<dbReference type="Gene3D" id="1.10.150.130">
    <property type="match status" value="1"/>
</dbReference>
<evidence type="ECO:0000256" key="4">
    <source>
        <dbReference type="ARBA" id="ARBA00023172"/>
    </source>
</evidence>
<dbReference type="PROSITE" id="PS51898">
    <property type="entry name" value="TYR_RECOMBINASE"/>
    <property type="match status" value="1"/>
</dbReference>
<dbReference type="InterPro" id="IPR050808">
    <property type="entry name" value="Phage_Integrase"/>
</dbReference>
<accession>A0A1I3BJB4</accession>
<protein>
    <submittedName>
        <fullName evidence="6">AP2-like DNA-binding integrase domain-containing protein</fullName>
    </submittedName>
</protein>
<dbReference type="InterPro" id="IPR028259">
    <property type="entry name" value="AP2-like_int_N"/>
</dbReference>
<organism evidence="6 7">
    <name type="scientific">Pisciglobus halotolerans</name>
    <dbReference type="NCBI Taxonomy" id="745365"/>
    <lineage>
        <taxon>Bacteria</taxon>
        <taxon>Bacillati</taxon>
        <taxon>Bacillota</taxon>
        <taxon>Bacilli</taxon>
        <taxon>Lactobacillales</taxon>
        <taxon>Carnobacteriaceae</taxon>
    </lineage>
</organism>
<dbReference type="OrthoDB" id="9803188at2"/>
<dbReference type="Proteomes" id="UP000198668">
    <property type="component" value="Unassembled WGS sequence"/>
</dbReference>
<keyword evidence="7" id="KW-1185">Reference proteome</keyword>
<dbReference type="AlphaFoldDB" id="A0A1I3BJB4"/>
<dbReference type="RefSeq" id="WP_092091579.1">
    <property type="nucleotide sequence ID" value="NZ_FOQE01000007.1"/>
</dbReference>